<evidence type="ECO:0000256" key="1">
    <source>
        <dbReference type="ARBA" id="ARBA00006547"/>
    </source>
</evidence>
<gene>
    <name evidence="2" type="ORF">SAMN04489752_3502</name>
</gene>
<comment type="similarity">
    <text evidence="1">Belongs to the arylamine N-acetyltransferase family.</text>
</comment>
<dbReference type="PANTHER" id="PTHR11786:SF0">
    <property type="entry name" value="ARYLAMINE N-ACETYLTRANSFERASE 4-RELATED"/>
    <property type="match status" value="1"/>
</dbReference>
<dbReference type="EMBL" id="LT629766">
    <property type="protein sequence ID" value="SDT14902.1"/>
    <property type="molecule type" value="Genomic_DNA"/>
</dbReference>
<dbReference type="OrthoDB" id="7181050at2"/>
<dbReference type="InterPro" id="IPR001447">
    <property type="entry name" value="Arylamine_N-AcTrfase"/>
</dbReference>
<keyword evidence="2" id="KW-0808">Transferase</keyword>
<keyword evidence="3" id="KW-1185">Reference proteome</keyword>
<dbReference type="SUPFAM" id="SSF54001">
    <property type="entry name" value="Cysteine proteinases"/>
    <property type="match status" value="1"/>
</dbReference>
<accession>A0A1H1Y0D6</accession>
<proteinExistence type="inferred from homology"/>
<evidence type="ECO:0000313" key="2">
    <source>
        <dbReference type="EMBL" id="SDT14902.1"/>
    </source>
</evidence>
<organism evidence="2 3">
    <name type="scientific">Brevibacterium siliguriense</name>
    <dbReference type="NCBI Taxonomy" id="1136497"/>
    <lineage>
        <taxon>Bacteria</taxon>
        <taxon>Bacillati</taxon>
        <taxon>Actinomycetota</taxon>
        <taxon>Actinomycetes</taxon>
        <taxon>Micrococcales</taxon>
        <taxon>Brevibacteriaceae</taxon>
        <taxon>Brevibacterium</taxon>
    </lineage>
</organism>
<protein>
    <submittedName>
        <fullName evidence="2">N-hydroxyarylamine O-acetyltransferase</fullName>
    </submittedName>
</protein>
<evidence type="ECO:0000313" key="3">
    <source>
        <dbReference type="Proteomes" id="UP000199597"/>
    </source>
</evidence>
<dbReference type="AlphaFoldDB" id="A0A1H1Y0D6"/>
<dbReference type="RefSeq" id="WP_092016721.1">
    <property type="nucleotide sequence ID" value="NZ_LT629766.1"/>
</dbReference>
<dbReference type="InterPro" id="IPR053710">
    <property type="entry name" value="Arylamine_NAT_domain_sf"/>
</dbReference>
<dbReference type="InterPro" id="IPR038765">
    <property type="entry name" value="Papain-like_cys_pep_sf"/>
</dbReference>
<name>A0A1H1Y0D6_9MICO</name>
<dbReference type="STRING" id="1136497.SAMN04489752_3502"/>
<dbReference type="PANTHER" id="PTHR11786">
    <property type="entry name" value="N-HYDROXYARYLAMINE O-ACETYLTRANSFERASE"/>
    <property type="match status" value="1"/>
</dbReference>
<dbReference type="Proteomes" id="UP000199597">
    <property type="component" value="Chromosome I"/>
</dbReference>
<dbReference type="GO" id="GO:0016407">
    <property type="term" value="F:acetyltransferase activity"/>
    <property type="evidence" value="ECO:0007669"/>
    <property type="project" value="InterPro"/>
</dbReference>
<reference evidence="3" key="1">
    <citation type="submission" date="2016-10" db="EMBL/GenBank/DDBJ databases">
        <authorList>
            <person name="Varghese N."/>
            <person name="Submissions S."/>
        </authorList>
    </citation>
    <scope>NUCLEOTIDE SEQUENCE [LARGE SCALE GENOMIC DNA]</scope>
    <source>
        <strain evidence="3">DSM 23676</strain>
    </source>
</reference>
<dbReference type="Gene3D" id="3.30.2140.20">
    <property type="match status" value="1"/>
</dbReference>
<sequence length="304" mass="33189">MSLSSLVSRYAERLGLDSPEDVLRARARGTVDDVVDLIDELLTAHVRSICFENLDVIAARAAGEVRGIRTDLDSLTAKLLDAGRGGYCHEHATLIRALLRELGLSAHAILARVHLGGGRTAPGGLTHQATIVDLGGRRFLVDPGFGGGTPQVALALDEESQPRMTEHGEHRLVPARIVLESEMRAEAEWALQSRTSAEQEFRTVYAFADIPREQADLEVSNWFTATKPGTRFTGAPVVARTLGNGGKASIEGRQLRVVRPGEQLDRFERAVADAADFAAVLREEFGLDLHRSFTDPIWEIALER</sequence>
<dbReference type="Pfam" id="PF00797">
    <property type="entry name" value="Acetyltransf_2"/>
    <property type="match status" value="1"/>
</dbReference>